<evidence type="ECO:0000313" key="3">
    <source>
        <dbReference type="EMBL" id="CAB9529593.1"/>
    </source>
</evidence>
<dbReference type="OrthoDB" id="10250130at2759"/>
<dbReference type="InterPro" id="IPR015915">
    <property type="entry name" value="Kelch-typ_b-propeller"/>
</dbReference>
<dbReference type="Proteomes" id="UP001153069">
    <property type="component" value="Unassembled WGS sequence"/>
</dbReference>
<name>A0A9N8EZB1_9STRA</name>
<proteinExistence type="predicted"/>
<reference evidence="3" key="1">
    <citation type="submission" date="2020-06" db="EMBL/GenBank/DDBJ databases">
        <authorList>
            <consortium name="Plant Systems Biology data submission"/>
        </authorList>
    </citation>
    <scope>NUCLEOTIDE SEQUENCE</scope>
    <source>
        <strain evidence="3">D6</strain>
    </source>
</reference>
<dbReference type="SUPFAM" id="SSF117281">
    <property type="entry name" value="Kelch motif"/>
    <property type="match status" value="1"/>
</dbReference>
<dbReference type="GO" id="GO:0005829">
    <property type="term" value="C:cytosol"/>
    <property type="evidence" value="ECO:0007669"/>
    <property type="project" value="TreeGrafter"/>
</dbReference>
<comment type="caution">
    <text evidence="3">The sequence shown here is derived from an EMBL/GenBank/DDBJ whole genome shotgun (WGS) entry which is preliminary data.</text>
</comment>
<dbReference type="Pfam" id="PF24681">
    <property type="entry name" value="Kelch_KLHDC2_KLHL20_DRC7"/>
    <property type="match status" value="1"/>
</dbReference>
<keyword evidence="4" id="KW-1185">Reference proteome</keyword>
<keyword evidence="2" id="KW-0408">Iron</keyword>
<protein>
    <submittedName>
        <fullName evidence="3">Nitrile-specifier protein</fullName>
    </submittedName>
</protein>
<organism evidence="3 4">
    <name type="scientific">Seminavis robusta</name>
    <dbReference type="NCBI Taxonomy" id="568900"/>
    <lineage>
        <taxon>Eukaryota</taxon>
        <taxon>Sar</taxon>
        <taxon>Stramenopiles</taxon>
        <taxon>Ochrophyta</taxon>
        <taxon>Bacillariophyta</taxon>
        <taxon>Bacillariophyceae</taxon>
        <taxon>Bacillariophycidae</taxon>
        <taxon>Naviculales</taxon>
        <taxon>Naviculaceae</taxon>
        <taxon>Seminavis</taxon>
    </lineage>
</organism>
<gene>
    <name evidence="3" type="ORF">SEMRO_2554_G331080.1</name>
</gene>
<accession>A0A9N8EZB1</accession>
<dbReference type="EMBL" id="CAICTM010002552">
    <property type="protein sequence ID" value="CAB9529593.1"/>
    <property type="molecule type" value="Genomic_DNA"/>
</dbReference>
<evidence type="ECO:0000313" key="4">
    <source>
        <dbReference type="Proteomes" id="UP001153069"/>
    </source>
</evidence>
<dbReference type="PANTHER" id="PTHR47435">
    <property type="entry name" value="KELCH REPEAT PROTEIN (AFU_ORTHOLOGUE AFUA_5G12780)"/>
    <property type="match status" value="1"/>
</dbReference>
<dbReference type="PANTHER" id="PTHR47435:SF4">
    <property type="entry name" value="KELCH REPEAT PROTEIN (AFU_ORTHOLOGUE AFUA_5G12780)"/>
    <property type="match status" value="1"/>
</dbReference>
<dbReference type="AlphaFoldDB" id="A0A9N8EZB1"/>
<dbReference type="GO" id="GO:0030234">
    <property type="term" value="F:enzyme regulator activity"/>
    <property type="evidence" value="ECO:0007669"/>
    <property type="project" value="TreeGrafter"/>
</dbReference>
<sequence length="357" mass="37983">MTAVVTDKQISWTRITPEADATHGKPCTRSSHGLSLVRGGSRLILLGGEHVARTPLEGSNRYWAADKTDANKWQWRLIASADSGPPERIAHAQAAHQDQVVYIFGGRAGITMEEKAMNDLWKLDCSGEPGTETWSQVEANSGTPPEARSFHKMICVGNNLFVFGGCTAGHGRAADLHRFDLESKTWHSLGTSALRGRGGPNLLPMAGGTKVGVVAGFAGEETADGQLFDIAAGKWNDKLLESELEGMRPRSVCVSGSFPSSGYSVIFGGEVDPSDRGHEGAGAFENDVVVLDETSGAFLASIKAKGGAWPQTRGWSDSAAVDSVNGSGQLYIFGGLSGDDKNPERLDDLWVLDVQKA</sequence>
<evidence type="ECO:0000256" key="2">
    <source>
        <dbReference type="ARBA" id="ARBA00023004"/>
    </source>
</evidence>
<evidence type="ECO:0000256" key="1">
    <source>
        <dbReference type="ARBA" id="ARBA00022737"/>
    </source>
</evidence>
<keyword evidence="1" id="KW-0677">Repeat</keyword>
<dbReference type="Gene3D" id="2.120.10.80">
    <property type="entry name" value="Kelch-type beta propeller"/>
    <property type="match status" value="2"/>
</dbReference>
<dbReference type="GO" id="GO:0019760">
    <property type="term" value="P:glucosinolate metabolic process"/>
    <property type="evidence" value="ECO:0007669"/>
    <property type="project" value="UniProtKB-ARBA"/>
</dbReference>